<protein>
    <submittedName>
        <fullName evidence="4">Uncharacterized protein</fullName>
    </submittedName>
</protein>
<dbReference type="PANTHER" id="PTHR31836">
    <property type="match status" value="1"/>
</dbReference>
<accession>A0AAD6VS95</accession>
<dbReference type="CDD" id="cd22191">
    <property type="entry name" value="DPBB_RlpA_EXP_N-like"/>
    <property type="match status" value="1"/>
</dbReference>
<dbReference type="InterPro" id="IPR051477">
    <property type="entry name" value="Expansin_CellWall"/>
</dbReference>
<feature type="compositionally biased region" description="Low complexity" evidence="2">
    <location>
        <begin position="138"/>
        <end position="208"/>
    </location>
</feature>
<evidence type="ECO:0000313" key="4">
    <source>
        <dbReference type="EMBL" id="KAJ7221342.1"/>
    </source>
</evidence>
<organism evidence="4 5">
    <name type="scientific">Mycena pura</name>
    <dbReference type="NCBI Taxonomy" id="153505"/>
    <lineage>
        <taxon>Eukaryota</taxon>
        <taxon>Fungi</taxon>
        <taxon>Dikarya</taxon>
        <taxon>Basidiomycota</taxon>
        <taxon>Agaricomycotina</taxon>
        <taxon>Agaricomycetes</taxon>
        <taxon>Agaricomycetidae</taxon>
        <taxon>Agaricales</taxon>
        <taxon>Marasmiineae</taxon>
        <taxon>Mycenaceae</taxon>
        <taxon>Mycena</taxon>
    </lineage>
</organism>
<evidence type="ECO:0000313" key="5">
    <source>
        <dbReference type="Proteomes" id="UP001219525"/>
    </source>
</evidence>
<evidence type="ECO:0000256" key="2">
    <source>
        <dbReference type="SAM" id="MobiDB-lite"/>
    </source>
</evidence>
<feature type="region of interest" description="Disordered" evidence="2">
    <location>
        <begin position="128"/>
        <end position="208"/>
    </location>
</feature>
<dbReference type="Proteomes" id="UP001219525">
    <property type="component" value="Unassembled WGS sequence"/>
</dbReference>
<dbReference type="EMBL" id="JARJCW010000008">
    <property type="protein sequence ID" value="KAJ7221342.1"/>
    <property type="molecule type" value="Genomic_DNA"/>
</dbReference>
<proteinExistence type="predicted"/>
<keyword evidence="1 3" id="KW-0732">Signal</keyword>
<dbReference type="AlphaFoldDB" id="A0AAD6VS95"/>
<feature type="signal peptide" evidence="3">
    <location>
        <begin position="1"/>
        <end position="15"/>
    </location>
</feature>
<dbReference type="SUPFAM" id="SSF50685">
    <property type="entry name" value="Barwin-like endoglucanases"/>
    <property type="match status" value="1"/>
</dbReference>
<dbReference type="InterPro" id="IPR036908">
    <property type="entry name" value="RlpA-like_sf"/>
</dbReference>
<keyword evidence="5" id="KW-1185">Reference proteome</keyword>
<feature type="chain" id="PRO_5042190900" evidence="3">
    <location>
        <begin position="16"/>
        <end position="235"/>
    </location>
</feature>
<gene>
    <name evidence="4" type="ORF">GGX14DRAFT_388526</name>
</gene>
<evidence type="ECO:0000256" key="1">
    <source>
        <dbReference type="ARBA" id="ARBA00022729"/>
    </source>
</evidence>
<comment type="caution">
    <text evidence="4">The sequence shown here is derived from an EMBL/GenBank/DDBJ whole genome shotgun (WGS) entry which is preliminary data.</text>
</comment>
<dbReference type="Gene3D" id="2.40.40.10">
    <property type="entry name" value="RlpA-like domain"/>
    <property type="match status" value="1"/>
</dbReference>
<name>A0AAD6VS95_9AGAR</name>
<evidence type="ECO:0000256" key="3">
    <source>
        <dbReference type="SAM" id="SignalP"/>
    </source>
</evidence>
<sequence length="235" mass="24660">MLALLFFLFVPTILAHNVTLSRRFDGVRFSNYFAGQDEGACGEWHQDSEFVVALSAQNYNNGQYCNKKIYITYRDISAVATIVDECMGCPGWGLDFSQSLFGHFVGGEQNNLNVGIISGSWVFGTGPSNGDDDDSTKKTTTTAKHTTTSTSTTHTPTTTTTTTTSSTSSATSTHSSQASRSSAPSSKSASASTSPSASVSAPEASAPAAGPQNLYTFSNSLVNLLALVVQAPGAH</sequence>
<reference evidence="4" key="1">
    <citation type="submission" date="2023-03" db="EMBL/GenBank/DDBJ databases">
        <title>Massive genome expansion in bonnet fungi (Mycena s.s.) driven by repeated elements and novel gene families across ecological guilds.</title>
        <authorList>
            <consortium name="Lawrence Berkeley National Laboratory"/>
            <person name="Harder C.B."/>
            <person name="Miyauchi S."/>
            <person name="Viragh M."/>
            <person name="Kuo A."/>
            <person name="Thoen E."/>
            <person name="Andreopoulos B."/>
            <person name="Lu D."/>
            <person name="Skrede I."/>
            <person name="Drula E."/>
            <person name="Henrissat B."/>
            <person name="Morin E."/>
            <person name="Kohler A."/>
            <person name="Barry K."/>
            <person name="LaButti K."/>
            <person name="Morin E."/>
            <person name="Salamov A."/>
            <person name="Lipzen A."/>
            <person name="Mereny Z."/>
            <person name="Hegedus B."/>
            <person name="Baldrian P."/>
            <person name="Stursova M."/>
            <person name="Weitz H."/>
            <person name="Taylor A."/>
            <person name="Grigoriev I.V."/>
            <person name="Nagy L.G."/>
            <person name="Martin F."/>
            <person name="Kauserud H."/>
        </authorList>
    </citation>
    <scope>NUCLEOTIDE SEQUENCE</scope>
    <source>
        <strain evidence="4">9144</strain>
    </source>
</reference>
<dbReference type="PANTHER" id="PTHR31836:SF28">
    <property type="entry name" value="SRCR DOMAIN-CONTAINING PROTEIN-RELATED"/>
    <property type="match status" value="1"/>
</dbReference>